<dbReference type="PANTHER" id="PTHR10792:SF8">
    <property type="entry name" value="RIBOSOME BIOGENESIS PROTEIN RLP24-RELATED"/>
    <property type="match status" value="1"/>
</dbReference>
<proteinExistence type="predicted"/>
<reference evidence="1" key="1">
    <citation type="journal article" date="2018" name="Nat. Plants">
        <title>Whole-genome landscape of Medicago truncatula symbiotic genes.</title>
        <authorList>
            <person name="Pecrix Y."/>
            <person name="Gamas P."/>
            <person name="Carrere S."/>
        </authorList>
    </citation>
    <scope>NUCLEOTIDE SEQUENCE</scope>
    <source>
        <tissue evidence="1">Leaves</tissue>
    </source>
</reference>
<accession>A0A396HUR4</accession>
<dbReference type="EMBL" id="PSQE01000005">
    <property type="protein sequence ID" value="RHN55714.1"/>
    <property type="molecule type" value="Genomic_DNA"/>
</dbReference>
<dbReference type="GO" id="GO:0003735">
    <property type="term" value="F:structural constituent of ribosome"/>
    <property type="evidence" value="ECO:0007669"/>
    <property type="project" value="InterPro"/>
</dbReference>
<organism evidence="1">
    <name type="scientific">Medicago truncatula</name>
    <name type="common">Barrel medic</name>
    <name type="synonym">Medicago tribuloides</name>
    <dbReference type="NCBI Taxonomy" id="3880"/>
    <lineage>
        <taxon>Eukaryota</taxon>
        <taxon>Viridiplantae</taxon>
        <taxon>Streptophyta</taxon>
        <taxon>Embryophyta</taxon>
        <taxon>Tracheophyta</taxon>
        <taxon>Spermatophyta</taxon>
        <taxon>Magnoliopsida</taxon>
        <taxon>eudicotyledons</taxon>
        <taxon>Gunneridae</taxon>
        <taxon>Pentapetalae</taxon>
        <taxon>rosids</taxon>
        <taxon>fabids</taxon>
        <taxon>Fabales</taxon>
        <taxon>Fabaceae</taxon>
        <taxon>Papilionoideae</taxon>
        <taxon>50 kb inversion clade</taxon>
        <taxon>NPAAA clade</taxon>
        <taxon>Hologalegina</taxon>
        <taxon>IRL clade</taxon>
        <taxon>Trifolieae</taxon>
        <taxon>Medicago</taxon>
    </lineage>
</organism>
<sequence>MQRIALHLFIRREYANVPKYMFKHMTQQLSQVNNRCWVPYGRLLFEIFHQGGILQALSNVNAFTDIQLGIETGKIFNGGTLRHMKVIGKDDYKRLSTDMQESDAVSALMKDFQPICKQDALEVQMHFIKEHFALTGTKKSLREVPEEMYGGALPIAKSRKT</sequence>
<name>A0A396HUR4_MEDTR</name>
<gene>
    <name evidence="1" type="ORF">MtrunA17_Chr5g0420971</name>
</gene>
<dbReference type="Gramene" id="rna30941">
    <property type="protein sequence ID" value="RHN55714.1"/>
    <property type="gene ID" value="gene30941"/>
</dbReference>
<dbReference type="AlphaFoldDB" id="A0A396HUR4"/>
<dbReference type="PANTHER" id="PTHR10792">
    <property type="entry name" value="60S RIBOSOMAL PROTEIN L24"/>
    <property type="match status" value="1"/>
</dbReference>
<comment type="caution">
    <text evidence="1">The sequence shown here is derived from an EMBL/GenBank/DDBJ whole genome shotgun (WGS) entry which is preliminary data.</text>
</comment>
<evidence type="ECO:0000313" key="1">
    <source>
        <dbReference type="EMBL" id="RHN55714.1"/>
    </source>
</evidence>
<dbReference type="Proteomes" id="UP000265566">
    <property type="component" value="Chromosome 5"/>
</dbReference>
<protein>
    <submittedName>
        <fullName evidence="1">Uncharacterized protein</fullName>
    </submittedName>
</protein>
<dbReference type="InterPro" id="IPR056366">
    <property type="entry name" value="Ribosomal_eL24"/>
</dbReference>